<sequence length="109" mass="12850">MNPLQPRDPVMAGFMSVFNPEVIEGIFYFFERLDQYEAKRRYDDNRRRFLEQALRLFEQGDMTKEQLKAVVDLLPDRTIEVKATPVMQQPQASKSDVDINELLNKILNQ</sequence>
<reference evidence="1" key="1">
    <citation type="submission" date="2020-07" db="EMBL/GenBank/DDBJ databases">
        <title>Dissolved microcystin release linked to lysis of a Microcystis spp. bloom in Lake Erie (USA) attributed to a novel cyanophage.</title>
        <authorList>
            <person name="McKindles K.M."/>
            <person name="Manes M.A."/>
            <person name="DeMarco J.R."/>
            <person name="McClure A."/>
            <person name="McKay R.M."/>
            <person name="Davis T.W."/>
            <person name="Bullerjahn G.S."/>
        </authorList>
    </citation>
    <scope>NUCLEOTIDE SEQUENCE</scope>
</reference>
<proteinExistence type="predicted"/>
<accession>A0A7G9A4R6</accession>
<protein>
    <submittedName>
        <fullName evidence="1">Uncharacterized protein</fullName>
    </submittedName>
</protein>
<organism evidence="1">
    <name type="scientific">Bacteriophage sp</name>
    <dbReference type="NCBI Taxonomy" id="38018"/>
    <lineage>
        <taxon>Viruses</taxon>
    </lineage>
</organism>
<dbReference type="EMBL" id="MT840190">
    <property type="protein sequence ID" value="QNL31739.1"/>
    <property type="molecule type" value="Genomic_DNA"/>
</dbReference>
<name>A0A7G9A4R6_9VIRU</name>
<evidence type="ECO:0000313" key="1">
    <source>
        <dbReference type="EMBL" id="QNL31739.1"/>
    </source>
</evidence>